<evidence type="ECO:0000259" key="1">
    <source>
        <dbReference type="PROSITE" id="PS50887"/>
    </source>
</evidence>
<accession>A0A174V9E3</accession>
<sequence>MKSNFFVTIYLITVFSILIVQALKIKELRNRISESDRIRKEICILGDKIQLIKSKQEVYDLILTTALNVIQKGNKGSILIQEEDRLFHYKTIRGFNSDISLSPLPKEELALYKYNGCKDIAILKSSLGYKNEYILVSPISSDGKLIGVINIYSDEGSYKFTDEDIKLLRYIKHELEVEIKNFLTQDKLKHIATHDELTGLYNRRSFNQIFEDELNEVKKNGIESVLAIIDLDDFKVINDTFGHRAGDEALVKMAAAMRKCLEKNDTYARMSGDEFVIIFRQSTVEDVKEKLSGINDILTMSSENIKIGFTYGLATISIDSNIEKDEIFSCADRMLYMEKKKKKVGR</sequence>
<dbReference type="Gene3D" id="3.30.450.40">
    <property type="match status" value="1"/>
</dbReference>
<dbReference type="EMBL" id="MAPZ01000024">
    <property type="protein sequence ID" value="OBY10217.1"/>
    <property type="molecule type" value="Genomic_DNA"/>
</dbReference>
<dbReference type="InterPro" id="IPR029787">
    <property type="entry name" value="Nucleotide_cyclase"/>
</dbReference>
<dbReference type="SUPFAM" id="SSF55781">
    <property type="entry name" value="GAF domain-like"/>
    <property type="match status" value="1"/>
</dbReference>
<dbReference type="InterPro" id="IPR043128">
    <property type="entry name" value="Rev_trsase/Diguanyl_cyclase"/>
</dbReference>
<dbReference type="OrthoDB" id="9805474at2"/>
<gene>
    <name evidence="2" type="ORF">CP373A1_11995</name>
</gene>
<keyword evidence="3" id="KW-1185">Reference proteome</keyword>
<evidence type="ECO:0000313" key="3">
    <source>
        <dbReference type="Proteomes" id="UP000092714"/>
    </source>
</evidence>
<dbReference type="PANTHER" id="PTHR45138:SF9">
    <property type="entry name" value="DIGUANYLATE CYCLASE DGCM-RELATED"/>
    <property type="match status" value="1"/>
</dbReference>
<dbReference type="RefSeq" id="WP_027098546.1">
    <property type="nucleotide sequence ID" value="NZ_CABHIH010000004.1"/>
</dbReference>
<dbReference type="Proteomes" id="UP000092714">
    <property type="component" value="Unassembled WGS sequence"/>
</dbReference>
<name>A0A174V9E3_9CLOT</name>
<dbReference type="SMART" id="SM00267">
    <property type="entry name" value="GGDEF"/>
    <property type="match status" value="1"/>
</dbReference>
<dbReference type="CDD" id="cd01949">
    <property type="entry name" value="GGDEF"/>
    <property type="match status" value="1"/>
</dbReference>
<reference evidence="2 3" key="1">
    <citation type="submission" date="2016-06" db="EMBL/GenBank/DDBJ databases">
        <authorList>
            <person name="Kjaerup R.B."/>
            <person name="Dalgaard T.S."/>
            <person name="Juul-Madsen H.R."/>
        </authorList>
    </citation>
    <scope>NUCLEOTIDE SEQUENCE [LARGE SCALE GENOMIC DNA]</scope>
    <source>
        <strain evidence="2 3">373-A1</strain>
    </source>
</reference>
<dbReference type="PANTHER" id="PTHR45138">
    <property type="entry name" value="REGULATORY COMPONENTS OF SENSORY TRANSDUCTION SYSTEM"/>
    <property type="match status" value="1"/>
</dbReference>
<dbReference type="InterPro" id="IPR000160">
    <property type="entry name" value="GGDEF_dom"/>
</dbReference>
<protein>
    <recommendedName>
        <fullName evidence="1">GGDEF domain-containing protein</fullName>
    </recommendedName>
</protein>
<feature type="domain" description="GGDEF" evidence="1">
    <location>
        <begin position="222"/>
        <end position="346"/>
    </location>
</feature>
<organism evidence="2 3">
    <name type="scientific">Clostridium paraputrificum</name>
    <dbReference type="NCBI Taxonomy" id="29363"/>
    <lineage>
        <taxon>Bacteria</taxon>
        <taxon>Bacillati</taxon>
        <taxon>Bacillota</taxon>
        <taxon>Clostridia</taxon>
        <taxon>Eubacteriales</taxon>
        <taxon>Clostridiaceae</taxon>
        <taxon>Clostridium</taxon>
    </lineage>
</organism>
<dbReference type="Gene3D" id="3.30.70.270">
    <property type="match status" value="1"/>
</dbReference>
<comment type="caution">
    <text evidence="2">The sequence shown here is derived from an EMBL/GenBank/DDBJ whole genome shotgun (WGS) entry which is preliminary data.</text>
</comment>
<dbReference type="InterPro" id="IPR029016">
    <property type="entry name" value="GAF-like_dom_sf"/>
</dbReference>
<dbReference type="eggNOG" id="COG2199">
    <property type="taxonomic scope" value="Bacteria"/>
</dbReference>
<dbReference type="GeneID" id="42776371"/>
<dbReference type="Pfam" id="PF00990">
    <property type="entry name" value="GGDEF"/>
    <property type="match status" value="1"/>
</dbReference>
<proteinExistence type="predicted"/>
<dbReference type="NCBIfam" id="TIGR00254">
    <property type="entry name" value="GGDEF"/>
    <property type="match status" value="1"/>
</dbReference>
<dbReference type="PROSITE" id="PS50887">
    <property type="entry name" value="GGDEF"/>
    <property type="match status" value="1"/>
</dbReference>
<evidence type="ECO:0000313" key="2">
    <source>
        <dbReference type="EMBL" id="OBY10217.1"/>
    </source>
</evidence>
<dbReference type="InterPro" id="IPR050469">
    <property type="entry name" value="Diguanylate_Cyclase"/>
</dbReference>
<dbReference type="GO" id="GO:0052621">
    <property type="term" value="F:diguanylate cyclase activity"/>
    <property type="evidence" value="ECO:0007669"/>
    <property type="project" value="TreeGrafter"/>
</dbReference>
<dbReference type="SUPFAM" id="SSF55073">
    <property type="entry name" value="Nucleotide cyclase"/>
    <property type="match status" value="1"/>
</dbReference>
<dbReference type="AlphaFoldDB" id="A0A174V9E3"/>